<reference evidence="4" key="1">
    <citation type="journal article" date="2015" name="BMC Genomics">
        <title>Genomic and transcriptomic analysis of the endophytic fungus Pestalotiopsis fici reveals its lifestyle and high potential for synthesis of natural products.</title>
        <authorList>
            <person name="Wang X."/>
            <person name="Zhang X."/>
            <person name="Liu L."/>
            <person name="Xiang M."/>
            <person name="Wang W."/>
            <person name="Sun X."/>
            <person name="Che Y."/>
            <person name="Guo L."/>
            <person name="Liu G."/>
            <person name="Guo L."/>
            <person name="Wang C."/>
            <person name="Yin W.B."/>
            <person name="Stadler M."/>
            <person name="Zhang X."/>
            <person name="Liu X."/>
        </authorList>
    </citation>
    <scope>NUCLEOTIDE SEQUENCE [LARGE SCALE GENOMIC DNA]</scope>
    <source>
        <strain evidence="4">W106-1 / CGMCC3.15140</strain>
    </source>
</reference>
<dbReference type="InParanoid" id="W3WRT1"/>
<protein>
    <recommendedName>
        <fullName evidence="2">Apple domain-containing protein</fullName>
    </recommendedName>
</protein>
<dbReference type="HOGENOM" id="CLU_519710_0_0_1"/>
<keyword evidence="4" id="KW-1185">Reference proteome</keyword>
<accession>W3WRT1</accession>
<proteinExistence type="predicted"/>
<evidence type="ECO:0000313" key="3">
    <source>
        <dbReference type="EMBL" id="ETS76575.1"/>
    </source>
</evidence>
<gene>
    <name evidence="3" type="ORF">PFICI_11962</name>
</gene>
<feature type="domain" description="Apple" evidence="2">
    <location>
        <begin position="413"/>
        <end position="449"/>
    </location>
</feature>
<dbReference type="OMA" id="NTLHDWA"/>
<evidence type="ECO:0000259" key="2">
    <source>
        <dbReference type="Pfam" id="PF14295"/>
    </source>
</evidence>
<feature type="region of interest" description="Disordered" evidence="1">
    <location>
        <begin position="58"/>
        <end position="116"/>
    </location>
</feature>
<dbReference type="EMBL" id="KI912117">
    <property type="protein sequence ID" value="ETS76575.1"/>
    <property type="molecule type" value="Genomic_DNA"/>
</dbReference>
<organism evidence="3 4">
    <name type="scientific">Pestalotiopsis fici (strain W106-1 / CGMCC3.15140)</name>
    <dbReference type="NCBI Taxonomy" id="1229662"/>
    <lineage>
        <taxon>Eukaryota</taxon>
        <taxon>Fungi</taxon>
        <taxon>Dikarya</taxon>
        <taxon>Ascomycota</taxon>
        <taxon>Pezizomycotina</taxon>
        <taxon>Sordariomycetes</taxon>
        <taxon>Xylariomycetidae</taxon>
        <taxon>Amphisphaeriales</taxon>
        <taxon>Sporocadaceae</taxon>
        <taxon>Pestalotiopsis</taxon>
    </lineage>
</organism>
<dbReference type="Gene3D" id="3.50.4.10">
    <property type="entry name" value="Hepatocyte Growth Factor"/>
    <property type="match status" value="1"/>
</dbReference>
<dbReference type="Proteomes" id="UP000030651">
    <property type="component" value="Unassembled WGS sequence"/>
</dbReference>
<dbReference type="eggNOG" id="ENOG502SQ6P">
    <property type="taxonomic scope" value="Eukaryota"/>
</dbReference>
<feature type="domain" description="Apple" evidence="2">
    <location>
        <begin position="280"/>
        <end position="303"/>
    </location>
</feature>
<dbReference type="InterPro" id="IPR003609">
    <property type="entry name" value="Pan_app"/>
</dbReference>
<feature type="domain" description="Apple" evidence="2">
    <location>
        <begin position="164"/>
        <end position="203"/>
    </location>
</feature>
<name>W3WRT1_PESFW</name>
<dbReference type="GeneID" id="19276975"/>
<dbReference type="AlphaFoldDB" id="W3WRT1"/>
<dbReference type="Pfam" id="PF14295">
    <property type="entry name" value="PAN_4"/>
    <property type="match status" value="3"/>
</dbReference>
<dbReference type="KEGG" id="pfy:PFICI_11962"/>
<dbReference type="OrthoDB" id="4388755at2759"/>
<evidence type="ECO:0000313" key="4">
    <source>
        <dbReference type="Proteomes" id="UP000030651"/>
    </source>
</evidence>
<evidence type="ECO:0000256" key="1">
    <source>
        <dbReference type="SAM" id="MobiDB-lite"/>
    </source>
</evidence>
<dbReference type="RefSeq" id="XP_007838734.1">
    <property type="nucleotide sequence ID" value="XM_007840543.1"/>
</dbReference>
<sequence length="470" mass="49856">MKKSLPSILAVLLDKSLAQKPFVYGAPPAAAPAGAVLPGNLANPIPAGSGAPAYVYGGPNSGSGSTGSGPQEQKPLGQSYGGIPIEADAKPSSALIGRGPGNAGEHPIPDGNGCPASRAELMVDQLDYADVPICPDGDGKLYLTHHGVSMRIQCCVHGGKPDLGEFIADDFRHCMNTCAQTKDCNSVQYLAHRGDDKTRTCALSTEGGFTKASCGAEDMHQYAYVIDAPAIEPIIFPSLKCTTECPFSNGQLFKSFYGESFLIDCGMRHGTQPFYKDHKSTLRSCINACGKLQQCQAVDYDGNRDACYYYTHQSLPTITAPGFASARSMGCEGDTCGDAAKQCSHNITAADQEPEQNKAFPQDGILGNPSSLMSLCETPSSHWTQRIGGKAHRFTCGSGTNCAYDMNIWPGLLPTMTIEDCIKECGKHPECRSANFFLDGVADGTKGRCNIRKCNSPTLQQPGLVGIYPL</sequence>